<evidence type="ECO:0000313" key="5">
    <source>
        <dbReference type="Proteomes" id="UP000002624"/>
    </source>
</evidence>
<reference evidence="5" key="1">
    <citation type="submission" date="2009-05" db="EMBL/GenBank/DDBJ databases">
        <title>The genome sequence of Ajellomyces capsulatus strain H143.</title>
        <authorList>
            <person name="Champion M."/>
            <person name="Cuomo C.A."/>
            <person name="Ma L.-J."/>
            <person name="Henn M.R."/>
            <person name="Sil A."/>
            <person name="Goldman B."/>
            <person name="Young S.K."/>
            <person name="Kodira C.D."/>
            <person name="Zeng Q."/>
            <person name="Koehrsen M."/>
            <person name="Alvarado L."/>
            <person name="Berlin A.M."/>
            <person name="Borenstein D."/>
            <person name="Chen Z."/>
            <person name="Engels R."/>
            <person name="Freedman E."/>
            <person name="Gellesch M."/>
            <person name="Goldberg J."/>
            <person name="Griggs A."/>
            <person name="Gujja S."/>
            <person name="Heiman D.I."/>
            <person name="Hepburn T.A."/>
            <person name="Howarth C."/>
            <person name="Jen D."/>
            <person name="Larson L."/>
            <person name="Lewis B."/>
            <person name="Mehta T."/>
            <person name="Park D."/>
            <person name="Pearson M."/>
            <person name="Roberts A."/>
            <person name="Saif S."/>
            <person name="Shea T.D."/>
            <person name="Shenoy N."/>
            <person name="Sisk P."/>
            <person name="Stolte C."/>
            <person name="Sykes S."/>
            <person name="Walk T."/>
            <person name="White J."/>
            <person name="Yandava C."/>
            <person name="Klein B."/>
            <person name="McEwen J.G."/>
            <person name="Puccia R."/>
            <person name="Goldman G.H."/>
            <person name="Felipe M.S."/>
            <person name="Nino-Vega G."/>
            <person name="San-Blas G."/>
            <person name="Taylor J.W."/>
            <person name="Mendoza L."/>
            <person name="Galagan J.E."/>
            <person name="Nusbaum C."/>
            <person name="Birren B.W."/>
        </authorList>
    </citation>
    <scope>NUCLEOTIDE SEQUENCE [LARGE SCALE GENOMIC DNA]</scope>
    <source>
        <strain evidence="5">H143</strain>
    </source>
</reference>
<dbReference type="InterPro" id="IPR036625">
    <property type="entry name" value="E3-bd_dom_sf"/>
</dbReference>
<dbReference type="InterPro" id="IPR004167">
    <property type="entry name" value="PSBD"/>
</dbReference>
<dbReference type="OMA" id="DVYQEPD"/>
<evidence type="ECO:0000256" key="2">
    <source>
        <dbReference type="SAM" id="MobiDB-lite"/>
    </source>
</evidence>
<dbReference type="Pfam" id="PF02817">
    <property type="entry name" value="E3_binding"/>
    <property type="match status" value="1"/>
</dbReference>
<name>C6H4K7_AJECH</name>
<evidence type="ECO:0000259" key="3">
    <source>
        <dbReference type="PROSITE" id="PS51826"/>
    </source>
</evidence>
<dbReference type="AlphaFoldDB" id="C6H4K7"/>
<dbReference type="PROSITE" id="PS51826">
    <property type="entry name" value="PSBD"/>
    <property type="match status" value="1"/>
</dbReference>
<feature type="compositionally biased region" description="Low complexity" evidence="2">
    <location>
        <begin position="182"/>
        <end position="205"/>
    </location>
</feature>
<evidence type="ECO:0000256" key="1">
    <source>
        <dbReference type="ARBA" id="ARBA00007317"/>
    </source>
</evidence>
<dbReference type="HOGENOM" id="CLU_056413_0_0_1"/>
<sequence length="250" mass="26946">MALVPRMPCWISRCRLNPYKSTRHLQTSSGTQSHDLPYPLFPSVSQLLHEKGISGADVSKIPASGPKGRLLKGDVLAFTGAIPRDYSSNLSAQISQLAHLDLSNIKVKQTPTEPQAKFAAVAVTALPPSSTPAQVSLPISLSSVLSLQERLPKTLGITIPLSTFLARATDVYQEPDIIDILSGKSPPSTSTSTSSTRSGESESTSFDSTDLDLATNIFSIQVPSADRLRGETFLERLRDVLEDEPESLVF</sequence>
<dbReference type="GO" id="GO:0016746">
    <property type="term" value="F:acyltransferase activity"/>
    <property type="evidence" value="ECO:0007669"/>
    <property type="project" value="InterPro"/>
</dbReference>
<accession>C6H4K7</accession>
<dbReference type="STRING" id="544712.C6H4K7"/>
<keyword evidence="4" id="KW-0670">Pyruvate</keyword>
<dbReference type="OrthoDB" id="202158at2759"/>
<feature type="domain" description="Peripheral subunit-binding (PSBD)" evidence="3">
    <location>
        <begin position="39"/>
        <end position="79"/>
    </location>
</feature>
<dbReference type="VEuPathDB" id="FungiDB:HCDG_00208"/>
<gene>
    <name evidence="4" type="ORF">HCDG_00208</name>
</gene>
<dbReference type="Proteomes" id="UP000002624">
    <property type="component" value="Unassembled WGS sequence"/>
</dbReference>
<comment type="similarity">
    <text evidence="1">Belongs to the 2-oxoacid dehydrogenase family.</text>
</comment>
<organism evidence="4 5">
    <name type="scientific">Ajellomyces capsulatus (strain H143)</name>
    <name type="common">Darling's disease fungus</name>
    <name type="synonym">Histoplasma capsulatum</name>
    <dbReference type="NCBI Taxonomy" id="544712"/>
    <lineage>
        <taxon>Eukaryota</taxon>
        <taxon>Fungi</taxon>
        <taxon>Dikarya</taxon>
        <taxon>Ascomycota</taxon>
        <taxon>Pezizomycotina</taxon>
        <taxon>Eurotiomycetes</taxon>
        <taxon>Eurotiomycetidae</taxon>
        <taxon>Onygenales</taxon>
        <taxon>Ajellomycetaceae</taxon>
        <taxon>Histoplasma</taxon>
    </lineage>
</organism>
<proteinExistence type="inferred from homology"/>
<dbReference type="SUPFAM" id="SSF47005">
    <property type="entry name" value="Peripheral subunit-binding domain of 2-oxo acid dehydrogenase complex"/>
    <property type="match status" value="1"/>
</dbReference>
<protein>
    <submittedName>
        <fullName evidence="4">Pyruvate dehydrogenase complex component Pdx1</fullName>
    </submittedName>
</protein>
<evidence type="ECO:0000313" key="4">
    <source>
        <dbReference type="EMBL" id="EER44629.1"/>
    </source>
</evidence>
<feature type="region of interest" description="Disordered" evidence="2">
    <location>
        <begin position="179"/>
        <end position="207"/>
    </location>
</feature>
<dbReference type="EMBL" id="GG692419">
    <property type="protein sequence ID" value="EER44629.1"/>
    <property type="molecule type" value="Genomic_DNA"/>
</dbReference>
<dbReference type="Gene3D" id="4.10.320.10">
    <property type="entry name" value="E3-binding domain"/>
    <property type="match status" value="1"/>
</dbReference>